<evidence type="ECO:0000256" key="1">
    <source>
        <dbReference type="SAM" id="Coils"/>
    </source>
</evidence>
<evidence type="ECO:0000313" key="2">
    <source>
        <dbReference type="EMBL" id="JAT50051.1"/>
    </source>
</evidence>
<proteinExistence type="predicted"/>
<keyword evidence="2" id="KW-0418">Kinase</keyword>
<dbReference type="PANTHER" id="PTHR38377:SF1">
    <property type="entry name" value="THREONINE-TRNA LIGASE 2"/>
    <property type="match status" value="1"/>
</dbReference>
<dbReference type="PANTHER" id="PTHR38377">
    <property type="entry name" value="THREONINE-TRNA LIGASE 2"/>
    <property type="match status" value="1"/>
</dbReference>
<reference evidence="2" key="1">
    <citation type="submission" date="2015-07" db="EMBL/GenBank/DDBJ databases">
        <title>Transcriptome Assembly of Anthurium amnicola.</title>
        <authorList>
            <person name="Suzuki J."/>
        </authorList>
    </citation>
    <scope>NUCLEOTIDE SEQUENCE</scope>
</reference>
<keyword evidence="1" id="KW-0175">Coiled coil</keyword>
<gene>
    <name evidence="2" type="primary">taok1-a_2</name>
    <name evidence="2" type="ORF">g.89288</name>
</gene>
<keyword evidence="2" id="KW-0808">Transferase</keyword>
<accession>A0A1D1Y5X3</accession>
<feature type="coiled-coil region" evidence="1">
    <location>
        <begin position="21"/>
        <end position="91"/>
    </location>
</feature>
<dbReference type="Gene3D" id="1.20.58.90">
    <property type="match status" value="1"/>
</dbReference>
<name>A0A1D1Y5X3_9ARAE</name>
<dbReference type="GO" id="GO:0016301">
    <property type="term" value="F:kinase activity"/>
    <property type="evidence" value="ECO:0007669"/>
    <property type="project" value="UniProtKB-KW"/>
</dbReference>
<dbReference type="EMBL" id="GDJX01017885">
    <property type="protein sequence ID" value="JAT50051.1"/>
    <property type="molecule type" value="Transcribed_RNA"/>
</dbReference>
<sequence length="109" mass="12453">MAANGNDNGPDVLLKPFYQRASEAEERLARLEAVLSSKNGERDASEKELSSIIKDFQTKVEFAQHELMAEREKASKEIQKLKTEIAKLQYRTTHLIRALKEADSKLEDY</sequence>
<organism evidence="2">
    <name type="scientific">Anthurium amnicola</name>
    <dbReference type="NCBI Taxonomy" id="1678845"/>
    <lineage>
        <taxon>Eukaryota</taxon>
        <taxon>Viridiplantae</taxon>
        <taxon>Streptophyta</taxon>
        <taxon>Embryophyta</taxon>
        <taxon>Tracheophyta</taxon>
        <taxon>Spermatophyta</taxon>
        <taxon>Magnoliopsida</taxon>
        <taxon>Liliopsida</taxon>
        <taxon>Araceae</taxon>
        <taxon>Pothoideae</taxon>
        <taxon>Potheae</taxon>
        <taxon>Anthurium</taxon>
    </lineage>
</organism>
<dbReference type="AlphaFoldDB" id="A0A1D1Y5X3"/>
<protein>
    <submittedName>
        <fullName evidence="2">Serine/threonine-protein kinase TAO1-A</fullName>
    </submittedName>
</protein>